<gene>
    <name evidence="1" type="ORF">LRP29_06955</name>
</gene>
<organism evidence="1 2">
    <name type="scientific">Mesorhizobium ciceri</name>
    <dbReference type="NCBI Taxonomy" id="39645"/>
    <lineage>
        <taxon>Bacteria</taxon>
        <taxon>Pseudomonadati</taxon>
        <taxon>Pseudomonadota</taxon>
        <taxon>Alphaproteobacteria</taxon>
        <taxon>Hyphomicrobiales</taxon>
        <taxon>Phyllobacteriaceae</taxon>
        <taxon>Mesorhizobium</taxon>
    </lineage>
</organism>
<proteinExistence type="predicted"/>
<evidence type="ECO:0000313" key="2">
    <source>
        <dbReference type="Proteomes" id="UP001060070"/>
    </source>
</evidence>
<dbReference type="RefSeq" id="WP_024505684.1">
    <property type="nucleotide sequence ID" value="NZ_CP088147.1"/>
</dbReference>
<name>A0AB38TEC2_9HYPH</name>
<dbReference type="EMBL" id="CP088147">
    <property type="protein sequence ID" value="UTU53152.1"/>
    <property type="molecule type" value="Genomic_DNA"/>
</dbReference>
<keyword evidence="2" id="KW-1185">Reference proteome</keyword>
<dbReference type="Proteomes" id="UP001060070">
    <property type="component" value="Chromosome"/>
</dbReference>
<sequence length="78" mass="8403">MAAKAFISSTANVVRGCELDLLGERDLAEKGADMSGMLLGQIEIRKAIGQRRVVQLYAAGRVHGRQDGCKCLLIMAAR</sequence>
<reference evidence="1 2" key="1">
    <citation type="journal article" date="2022" name="Microbiol. Resour. Announc.">
        <title>Complete Genome Sequence of Mesorhizobium ciceri Strain R30, a Rhizobium Used as a Commercial Inoculant for Chickpea in Argentina.</title>
        <authorList>
            <person name="Foresto E."/>
            <person name="Revale S."/>
            <person name="Primo E."/>
            <person name="Nievas F."/>
            <person name="Carezzano E."/>
            <person name="Puente M."/>
            <person name="Alzari P."/>
            <person name="Mart M."/>
            <person name="Ben-Assaya M."/>
            <person name="Mornico D."/>
            <person name="Santoro M."/>
            <person name="Mart F."/>
            <person name="Giordano W."/>
            <person name="Bogino P."/>
        </authorList>
    </citation>
    <scope>NUCLEOTIDE SEQUENCE [LARGE SCALE GENOMIC DNA]</scope>
    <source>
        <strain evidence="1 2">R30</strain>
    </source>
</reference>
<dbReference type="AlphaFoldDB" id="A0AB38TEC2"/>
<evidence type="ECO:0000313" key="1">
    <source>
        <dbReference type="EMBL" id="UTU53152.1"/>
    </source>
</evidence>
<protein>
    <submittedName>
        <fullName evidence="1">Uncharacterized protein</fullName>
    </submittedName>
</protein>
<accession>A0AB38TEC2</accession>